<dbReference type="SUPFAM" id="SSF52768">
    <property type="entry name" value="Arginase/deacetylase"/>
    <property type="match status" value="1"/>
</dbReference>
<accession>A0A914IBC7</accession>
<feature type="compositionally biased region" description="Low complexity" evidence="11">
    <location>
        <begin position="462"/>
        <end position="477"/>
    </location>
</feature>
<comment type="catalytic activity">
    <reaction evidence="10">
        <text>N(6)-acetyl-L-lysyl-[histone] + H2O = L-lysyl-[histone] + acetate</text>
        <dbReference type="Rhea" id="RHEA:58196"/>
        <dbReference type="Rhea" id="RHEA-COMP:9845"/>
        <dbReference type="Rhea" id="RHEA-COMP:11338"/>
        <dbReference type="ChEBI" id="CHEBI:15377"/>
        <dbReference type="ChEBI" id="CHEBI:29969"/>
        <dbReference type="ChEBI" id="CHEBI:30089"/>
        <dbReference type="ChEBI" id="CHEBI:61930"/>
        <dbReference type="EC" id="3.5.1.98"/>
    </reaction>
</comment>
<evidence type="ECO:0000256" key="6">
    <source>
        <dbReference type="ARBA" id="ARBA00022853"/>
    </source>
</evidence>
<proteinExistence type="inferred from homology"/>
<dbReference type="GO" id="GO:0040029">
    <property type="term" value="P:epigenetic regulation of gene expression"/>
    <property type="evidence" value="ECO:0007669"/>
    <property type="project" value="TreeGrafter"/>
</dbReference>
<dbReference type="Pfam" id="PF00850">
    <property type="entry name" value="Hist_deacetyl"/>
    <property type="match status" value="1"/>
</dbReference>
<feature type="compositionally biased region" description="Polar residues" evidence="11">
    <location>
        <begin position="328"/>
        <end position="348"/>
    </location>
</feature>
<feature type="domain" description="Histone deacetylase" evidence="12">
    <location>
        <begin position="628"/>
        <end position="935"/>
    </location>
</feature>
<dbReference type="PRINTS" id="PR01270">
    <property type="entry name" value="HDASUPER"/>
</dbReference>
<dbReference type="PANTHER" id="PTHR10625:SF5">
    <property type="entry name" value="HISTONE DEACETYLASE"/>
    <property type="match status" value="1"/>
</dbReference>
<keyword evidence="8" id="KW-0804">Transcription</keyword>
<feature type="compositionally biased region" description="Polar residues" evidence="11">
    <location>
        <begin position="176"/>
        <end position="186"/>
    </location>
</feature>
<feature type="compositionally biased region" description="Gly residues" evidence="11">
    <location>
        <begin position="449"/>
        <end position="461"/>
    </location>
</feature>
<evidence type="ECO:0000259" key="12">
    <source>
        <dbReference type="Pfam" id="PF00850"/>
    </source>
</evidence>
<evidence type="ECO:0000256" key="11">
    <source>
        <dbReference type="SAM" id="MobiDB-lite"/>
    </source>
</evidence>
<keyword evidence="7" id="KW-0805">Transcription regulation</keyword>
<protein>
    <recommendedName>
        <fullName evidence="3">histone deacetylase</fullName>
        <ecNumber evidence="3">3.5.1.98</ecNumber>
    </recommendedName>
</protein>
<evidence type="ECO:0000313" key="13">
    <source>
        <dbReference type="Proteomes" id="UP000887572"/>
    </source>
</evidence>
<keyword evidence="4" id="KW-0678">Repressor</keyword>
<feature type="region of interest" description="Disordered" evidence="11">
    <location>
        <begin position="446"/>
        <end position="477"/>
    </location>
</feature>
<dbReference type="InterPro" id="IPR023801">
    <property type="entry name" value="His_deacetylse_dom"/>
</dbReference>
<evidence type="ECO:0000256" key="10">
    <source>
        <dbReference type="ARBA" id="ARBA00048287"/>
    </source>
</evidence>
<evidence type="ECO:0000256" key="2">
    <source>
        <dbReference type="ARBA" id="ARBA00007738"/>
    </source>
</evidence>
<reference evidence="14" key="1">
    <citation type="submission" date="2022-11" db="UniProtKB">
        <authorList>
            <consortium name="WormBaseParasite"/>
        </authorList>
    </citation>
    <scope>IDENTIFICATION</scope>
</reference>
<keyword evidence="5" id="KW-0378">Hydrolase</keyword>
<feature type="compositionally biased region" description="Low complexity" evidence="11">
    <location>
        <begin position="139"/>
        <end position="151"/>
    </location>
</feature>
<evidence type="ECO:0000256" key="1">
    <source>
        <dbReference type="ARBA" id="ARBA00004123"/>
    </source>
</evidence>
<keyword evidence="13" id="KW-1185">Reference proteome</keyword>
<evidence type="ECO:0000256" key="4">
    <source>
        <dbReference type="ARBA" id="ARBA00022491"/>
    </source>
</evidence>
<keyword evidence="9" id="KW-0539">Nucleus</keyword>
<dbReference type="WBParaSite" id="Gr19_v10_g8636.t2">
    <property type="protein sequence ID" value="Gr19_v10_g8636.t2"/>
    <property type="gene ID" value="Gr19_v10_g8636"/>
</dbReference>
<organism evidence="13 14">
    <name type="scientific">Globodera rostochiensis</name>
    <name type="common">Golden nematode worm</name>
    <name type="synonym">Heterodera rostochiensis</name>
    <dbReference type="NCBI Taxonomy" id="31243"/>
    <lineage>
        <taxon>Eukaryota</taxon>
        <taxon>Metazoa</taxon>
        <taxon>Ecdysozoa</taxon>
        <taxon>Nematoda</taxon>
        <taxon>Chromadorea</taxon>
        <taxon>Rhabditida</taxon>
        <taxon>Tylenchina</taxon>
        <taxon>Tylenchomorpha</taxon>
        <taxon>Tylenchoidea</taxon>
        <taxon>Heteroderidae</taxon>
        <taxon>Heteroderinae</taxon>
        <taxon>Globodera</taxon>
    </lineage>
</organism>
<keyword evidence="6" id="KW-0156">Chromatin regulator</keyword>
<evidence type="ECO:0000256" key="5">
    <source>
        <dbReference type="ARBA" id="ARBA00022801"/>
    </source>
</evidence>
<dbReference type="InterPro" id="IPR000286">
    <property type="entry name" value="HDACs"/>
</dbReference>
<dbReference type="InterPro" id="IPR023696">
    <property type="entry name" value="Ureohydrolase_dom_sf"/>
</dbReference>
<evidence type="ECO:0000256" key="7">
    <source>
        <dbReference type="ARBA" id="ARBA00023015"/>
    </source>
</evidence>
<name>A0A914IBC7_GLORO</name>
<feature type="compositionally biased region" description="Pro residues" evidence="11">
    <location>
        <begin position="351"/>
        <end position="368"/>
    </location>
</feature>
<evidence type="ECO:0000256" key="9">
    <source>
        <dbReference type="ARBA" id="ARBA00023242"/>
    </source>
</evidence>
<dbReference type="GO" id="GO:0000118">
    <property type="term" value="C:histone deacetylase complex"/>
    <property type="evidence" value="ECO:0007669"/>
    <property type="project" value="TreeGrafter"/>
</dbReference>
<feature type="region of interest" description="Disordered" evidence="11">
    <location>
        <begin position="328"/>
        <end position="373"/>
    </location>
</feature>
<dbReference type="InterPro" id="IPR037138">
    <property type="entry name" value="His_deacetylse_dom_sf"/>
</dbReference>
<feature type="region of interest" description="Disordered" evidence="11">
    <location>
        <begin position="169"/>
        <end position="190"/>
    </location>
</feature>
<dbReference type="EC" id="3.5.1.98" evidence="3"/>
<evidence type="ECO:0000256" key="8">
    <source>
        <dbReference type="ARBA" id="ARBA00023163"/>
    </source>
</evidence>
<dbReference type="AlphaFoldDB" id="A0A914IBC7"/>
<feature type="region of interest" description="Disordered" evidence="11">
    <location>
        <begin position="123"/>
        <end position="157"/>
    </location>
</feature>
<comment type="similarity">
    <text evidence="2">Belongs to the histone deacetylase family. HD type 2 subfamily.</text>
</comment>
<evidence type="ECO:0000313" key="14">
    <source>
        <dbReference type="WBParaSite" id="Gr19_v10_g8636.t2"/>
    </source>
</evidence>
<dbReference type="PANTHER" id="PTHR10625">
    <property type="entry name" value="HISTONE DEACETYLASE HDAC1-RELATED"/>
    <property type="match status" value="1"/>
</dbReference>
<dbReference type="GO" id="GO:0141221">
    <property type="term" value="F:histone deacetylase activity, hydrolytic mechanism"/>
    <property type="evidence" value="ECO:0007669"/>
    <property type="project" value="UniProtKB-EC"/>
</dbReference>
<dbReference type="Gene3D" id="3.40.800.20">
    <property type="entry name" value="Histone deacetylase domain"/>
    <property type="match status" value="1"/>
</dbReference>
<evidence type="ECO:0000256" key="3">
    <source>
        <dbReference type="ARBA" id="ARBA00012111"/>
    </source>
</evidence>
<dbReference type="Proteomes" id="UP000887572">
    <property type="component" value="Unplaced"/>
</dbReference>
<feature type="region of interest" description="Disordered" evidence="11">
    <location>
        <begin position="1"/>
        <end position="41"/>
    </location>
</feature>
<sequence length="1012" mass="108729">MEEGGLPPVTAPSSATADCPQQHHQQQQQQAVQPTGNEAPLDDGLSMLQELYQRRHAELLAQFQQSQSIAEQDYLLKLQLLQSALPAAAAMVVLQQQQIAASPNVASQQQQHSQQRPLLASLAHTSSEQSTEEFDVAAQQQQSQQQQQQQQTCSSVPLAKEHPAGGIAVTARNRRTFSGSGQTISQHTRDRLKSMIACKKQKQRLHSSSSAGSTSNIAASVNGGTANWGRAHGANSELSLLGGGGGGTDPNGGGAMAMSMVAAAASSHFDQRFLPYPHPVRHNAENNMANASNNCDYNNISPTDFQLRKVNSEPNLKMRIRARLLNKGSSPQQHQQPPANFSHSQPHSGTLPPPQQQQQQQPPPPPQGFRPDSTTAANHLIVEQKHQQQHLVTPSSAAVSAAAIDATALLQQAAQSAQQLAAAAAVTTSNLMMPSPSLPNLPMTATLGLKGGGGTDRGGASGTETGSSSSTTSAGGAQQQDVLNLLMQNPFMHFLSMPSLLRSAQLLPPNSMFDPPQQQMVEAAQNVSGGAPTPGAHLQRTVRFDNRSTPMSIGYPSLLKQQLRDLVLRRKSLVREEPEDDTMMDFSNNRTAQPGNESLLVSNQLKSGIAYDPSMAKHQCLCAENSNHVEHSGRVQSIWARLVEKGLAAVRKAPLELLRLVHSPTYVTFFAVSPTACLKMDPAELPLKSFVQLPCGGIGVDSDTYFNDASTQTAAKMAVGSLVELCCQVVEGKLRNGFACIRPPGHHAEREQAMGFCFFNNVAIAARYIQQRFAATCARIAIIDWDVHHGNGTQLCFENDPNCLYLSMHRHDNGNFFPGTGAVTEVGIGEGKGTTVNIPFSGDVMGDAEYLAAWRVLVLPLLDTFKPDFILVSAGFDAAQGHPAALGGYNLSSKIFGYFTRTLTQFANGRVVLALEGGYELSAICDSAEECVKALCSNGGEITQLSAETLEQIPNNSAQETIQKVIAVHKKHWPCLTGVQGINTSELHWQTISQRFSSLTVHSCCTPTKQIT</sequence>
<comment type="subcellular location">
    <subcellularLocation>
        <location evidence="1">Nucleus</location>
    </subcellularLocation>
</comment>